<dbReference type="PRINTS" id="PR01021">
    <property type="entry name" value="OMPADOMAIN"/>
</dbReference>
<keyword evidence="6" id="KW-0969">Cilium</keyword>
<feature type="transmembrane region" description="Helical" evidence="4">
    <location>
        <begin position="33"/>
        <end position="52"/>
    </location>
</feature>
<protein>
    <submittedName>
        <fullName evidence="6">Flagellar motor protein MotB</fullName>
    </submittedName>
</protein>
<sequence>MNIRSMREIGLVWIVMPVVVIGGAWGLAGLADWLIATFVALAVASAVCVAGWHERRRAAHAVSNSAESADAIGSVAQELAVIVVVGPYAAGLFPRDGGRTTLRRDDRAVWLLADTPERLNDVMAQVKASRGRFPDAALLPVVPEGDDESVLRREFVQWRIALQATYCHPECVLPCHVAVYACLGPGEDAVTQAQWFGDPLDIGVPRLEEAIRLYDRLPAIRRQLVSSRQTGAVVRSALGLSVFEWLDEAALLSLISALANTSPFALQGVSLADVGHTPVRPGAWTRWLIARTGLQPGVTKPVTGPLPPPLVHASTRVAGRPAAPPPISGGWSLASHVLLSSVVALIVAVAMSGWANYRIVERIAGDLSTYWNTPGDRITAKIDSFERVREARNEVARNLRDGAPFGAGWGLYPGRALSDRLDAALAAYQPPLTTARIDSLSLFASGKATFSPESAHRELAHVLRLIRVNPDQRVLIEGHADSEGSPEANLQLSEARARAIRDWLVTAGGLPVTRFAIQGMGDIRPIADNHSEAGRALNRRVDISLIPDRVRH</sequence>
<dbReference type="Pfam" id="PF00691">
    <property type="entry name" value="OmpA"/>
    <property type="match status" value="1"/>
</dbReference>
<evidence type="ECO:0000313" key="6">
    <source>
        <dbReference type="EMBL" id="KUZ82496.1"/>
    </source>
</evidence>
<dbReference type="AlphaFoldDB" id="A0A102KC42"/>
<dbReference type="Proteomes" id="UP000065521">
    <property type="component" value="Unassembled WGS sequence"/>
</dbReference>
<dbReference type="InterPro" id="IPR006664">
    <property type="entry name" value="OMP_bac"/>
</dbReference>
<dbReference type="GO" id="GO:0009279">
    <property type="term" value="C:cell outer membrane"/>
    <property type="evidence" value="ECO:0007669"/>
    <property type="project" value="UniProtKB-SubCell"/>
</dbReference>
<keyword evidence="6" id="KW-0966">Cell projection</keyword>
<proteinExistence type="predicted"/>
<keyword evidence="4" id="KW-1133">Transmembrane helix</keyword>
<dbReference type="Gene3D" id="3.30.1330.60">
    <property type="entry name" value="OmpA-like domain"/>
    <property type="match status" value="1"/>
</dbReference>
<comment type="subcellular location">
    <subcellularLocation>
        <location evidence="1">Cell outer membrane</location>
    </subcellularLocation>
</comment>
<dbReference type="InterPro" id="IPR050330">
    <property type="entry name" value="Bact_OuterMem_StrucFunc"/>
</dbReference>
<evidence type="ECO:0000256" key="3">
    <source>
        <dbReference type="PROSITE-ProRule" id="PRU00473"/>
    </source>
</evidence>
<reference evidence="6 7" key="1">
    <citation type="submission" date="2015-11" db="EMBL/GenBank/DDBJ databases">
        <title>Expanding the genomic diversity of Burkholderia species for the development of highly accurate diagnostics.</title>
        <authorList>
            <person name="Sahl J."/>
            <person name="Keim P."/>
            <person name="Wagner D."/>
        </authorList>
    </citation>
    <scope>NUCLEOTIDE SEQUENCE [LARGE SCALE GENOMIC DNA]</scope>
    <source>
        <strain evidence="6 7">RF32-BP4</strain>
    </source>
</reference>
<dbReference type="PROSITE" id="PS51123">
    <property type="entry name" value="OMPA_2"/>
    <property type="match status" value="1"/>
</dbReference>
<name>A0A102KC42_9BURK</name>
<keyword evidence="2 3" id="KW-0472">Membrane</keyword>
<gene>
    <name evidence="6" type="ORF">WI38_28865</name>
</gene>
<comment type="caution">
    <text evidence="6">The sequence shown here is derived from an EMBL/GenBank/DDBJ whole genome shotgun (WGS) entry which is preliminary data.</text>
</comment>
<dbReference type="EMBL" id="LOTN01000068">
    <property type="protein sequence ID" value="KUZ82496.1"/>
    <property type="molecule type" value="Genomic_DNA"/>
</dbReference>
<evidence type="ECO:0000313" key="7">
    <source>
        <dbReference type="Proteomes" id="UP000065521"/>
    </source>
</evidence>
<dbReference type="CDD" id="cd07185">
    <property type="entry name" value="OmpA_C-like"/>
    <property type="match status" value="1"/>
</dbReference>
<evidence type="ECO:0000256" key="2">
    <source>
        <dbReference type="ARBA" id="ARBA00023136"/>
    </source>
</evidence>
<dbReference type="InterPro" id="IPR036737">
    <property type="entry name" value="OmpA-like_sf"/>
</dbReference>
<dbReference type="PANTHER" id="PTHR30329:SF20">
    <property type="entry name" value="EXPORTED PROTEIN"/>
    <property type="match status" value="1"/>
</dbReference>
<dbReference type="InterPro" id="IPR006665">
    <property type="entry name" value="OmpA-like"/>
</dbReference>
<feature type="transmembrane region" description="Helical" evidence="4">
    <location>
        <begin position="9"/>
        <end position="27"/>
    </location>
</feature>
<keyword evidence="6" id="KW-0282">Flagellum</keyword>
<evidence type="ECO:0000256" key="4">
    <source>
        <dbReference type="SAM" id="Phobius"/>
    </source>
</evidence>
<dbReference type="SUPFAM" id="SSF103088">
    <property type="entry name" value="OmpA-like"/>
    <property type="match status" value="1"/>
</dbReference>
<evidence type="ECO:0000256" key="1">
    <source>
        <dbReference type="ARBA" id="ARBA00004442"/>
    </source>
</evidence>
<organism evidence="6 7">
    <name type="scientific">Burkholderia ubonensis</name>
    <dbReference type="NCBI Taxonomy" id="101571"/>
    <lineage>
        <taxon>Bacteria</taxon>
        <taxon>Pseudomonadati</taxon>
        <taxon>Pseudomonadota</taxon>
        <taxon>Betaproteobacteria</taxon>
        <taxon>Burkholderiales</taxon>
        <taxon>Burkholderiaceae</taxon>
        <taxon>Burkholderia</taxon>
        <taxon>Burkholderia cepacia complex</taxon>
    </lineage>
</organism>
<accession>A0A102KC42</accession>
<keyword evidence="4" id="KW-0812">Transmembrane</keyword>
<feature type="domain" description="OmpA-like" evidence="5">
    <location>
        <begin position="430"/>
        <end position="549"/>
    </location>
</feature>
<evidence type="ECO:0000259" key="5">
    <source>
        <dbReference type="PROSITE" id="PS51123"/>
    </source>
</evidence>
<dbReference type="PANTHER" id="PTHR30329">
    <property type="entry name" value="STATOR ELEMENT OF FLAGELLAR MOTOR COMPLEX"/>
    <property type="match status" value="1"/>
</dbReference>